<accession>A0AAE3EG90</accession>
<evidence type="ECO:0000313" key="2">
    <source>
        <dbReference type="Proteomes" id="UP001198163"/>
    </source>
</evidence>
<protein>
    <submittedName>
        <fullName evidence="1">RHS repeat-associated core domain-containing protein</fullName>
    </submittedName>
</protein>
<dbReference type="PANTHER" id="PTHR32305">
    <property type="match status" value="1"/>
</dbReference>
<dbReference type="InterPro" id="IPR050708">
    <property type="entry name" value="T6SS_VgrG/RHS"/>
</dbReference>
<reference evidence="1" key="1">
    <citation type="submission" date="2021-08" db="EMBL/GenBank/DDBJ databases">
        <title>Comparative analyses of Brucepasteria parasyntrophica and Teretinema zuelzerae.</title>
        <authorList>
            <person name="Song Y."/>
            <person name="Brune A."/>
        </authorList>
    </citation>
    <scope>NUCLEOTIDE SEQUENCE</scope>
    <source>
        <strain evidence="1">DSM 1903</strain>
    </source>
</reference>
<dbReference type="Proteomes" id="UP001198163">
    <property type="component" value="Unassembled WGS sequence"/>
</dbReference>
<comment type="caution">
    <text evidence="1">The sequence shown here is derived from an EMBL/GenBank/DDBJ whole genome shotgun (WGS) entry which is preliminary data.</text>
</comment>
<dbReference type="Gene3D" id="2.180.10.10">
    <property type="entry name" value="RHS repeat-associated core"/>
    <property type="match status" value="1"/>
</dbReference>
<dbReference type="NCBIfam" id="TIGR03696">
    <property type="entry name" value="Rhs_assc_core"/>
    <property type="match status" value="1"/>
</dbReference>
<dbReference type="InterPro" id="IPR022385">
    <property type="entry name" value="Rhs_assc_core"/>
</dbReference>
<evidence type="ECO:0000313" key="1">
    <source>
        <dbReference type="EMBL" id="MCD1653610.1"/>
    </source>
</evidence>
<sequence>METLAGTTIARFRETESAHYFNARWYDSDTGRFITEDPIRDGENWYAYCSNNPVMWVDPTGLITKAAHYARNKLQEKETFLTRDEAIENGYTQLGIDDGIENAEGLDRYHEMGNKHDGTIYGNGNDKFIKPSVDGKGSYELVFDKNGNLVTDSINGGTYNFSDSG</sequence>
<organism evidence="1 2">
    <name type="scientific">Teretinema zuelzerae</name>
    <dbReference type="NCBI Taxonomy" id="156"/>
    <lineage>
        <taxon>Bacteria</taxon>
        <taxon>Pseudomonadati</taxon>
        <taxon>Spirochaetota</taxon>
        <taxon>Spirochaetia</taxon>
        <taxon>Spirochaetales</taxon>
        <taxon>Treponemataceae</taxon>
        <taxon>Teretinema</taxon>
    </lineage>
</organism>
<proteinExistence type="predicted"/>
<dbReference type="AlphaFoldDB" id="A0AAE3EG90"/>
<dbReference type="EMBL" id="JAINWA010000001">
    <property type="protein sequence ID" value="MCD1653610.1"/>
    <property type="molecule type" value="Genomic_DNA"/>
</dbReference>
<name>A0AAE3EG90_9SPIR</name>
<dbReference type="PANTHER" id="PTHR32305:SF15">
    <property type="entry name" value="PROTEIN RHSA-RELATED"/>
    <property type="match status" value="1"/>
</dbReference>
<keyword evidence="2" id="KW-1185">Reference proteome</keyword>
<gene>
    <name evidence="1" type="ORF">K7J14_02715</name>
</gene>